<keyword evidence="1" id="KW-0812">Transmembrane</keyword>
<organism evidence="2 3">
    <name type="scientific">Thermophilibacter provencensis</name>
    <dbReference type="NCBI Taxonomy" id="1852386"/>
    <lineage>
        <taxon>Bacteria</taxon>
        <taxon>Bacillati</taxon>
        <taxon>Actinomycetota</taxon>
        <taxon>Coriobacteriia</taxon>
        <taxon>Coriobacteriales</taxon>
        <taxon>Atopobiaceae</taxon>
        <taxon>Thermophilibacter</taxon>
    </lineage>
</organism>
<name>A0A921GEC8_9ACTN</name>
<proteinExistence type="predicted"/>
<evidence type="ECO:0000313" key="2">
    <source>
        <dbReference type="EMBL" id="HJF44721.1"/>
    </source>
</evidence>
<dbReference type="RefSeq" id="WP_274958700.1">
    <property type="nucleotide sequence ID" value="NZ_DYWQ01000047.1"/>
</dbReference>
<dbReference type="Proteomes" id="UP000697330">
    <property type="component" value="Unassembled WGS sequence"/>
</dbReference>
<reference evidence="2" key="2">
    <citation type="submission" date="2021-09" db="EMBL/GenBank/DDBJ databases">
        <authorList>
            <person name="Gilroy R."/>
        </authorList>
    </citation>
    <scope>NUCLEOTIDE SEQUENCE</scope>
    <source>
        <strain evidence="2">CHK124-7917</strain>
    </source>
</reference>
<feature type="transmembrane region" description="Helical" evidence="1">
    <location>
        <begin position="130"/>
        <end position="158"/>
    </location>
</feature>
<reference evidence="2" key="1">
    <citation type="journal article" date="2021" name="PeerJ">
        <title>Extensive microbial diversity within the chicken gut microbiome revealed by metagenomics and culture.</title>
        <authorList>
            <person name="Gilroy R."/>
            <person name="Ravi A."/>
            <person name="Getino M."/>
            <person name="Pursley I."/>
            <person name="Horton D.L."/>
            <person name="Alikhan N.F."/>
            <person name="Baker D."/>
            <person name="Gharbi K."/>
            <person name="Hall N."/>
            <person name="Watson M."/>
            <person name="Adriaenssens E.M."/>
            <person name="Foster-Nyarko E."/>
            <person name="Jarju S."/>
            <person name="Secka A."/>
            <person name="Antonio M."/>
            <person name="Oren A."/>
            <person name="Chaudhuri R.R."/>
            <person name="La Ragione R."/>
            <person name="Hildebrand F."/>
            <person name="Pallen M.J."/>
        </authorList>
    </citation>
    <scope>NUCLEOTIDE SEQUENCE</scope>
    <source>
        <strain evidence="2">CHK124-7917</strain>
    </source>
</reference>
<evidence type="ECO:0000313" key="3">
    <source>
        <dbReference type="Proteomes" id="UP000697330"/>
    </source>
</evidence>
<keyword evidence="1" id="KW-0472">Membrane</keyword>
<feature type="transmembrane region" description="Helical" evidence="1">
    <location>
        <begin position="256"/>
        <end position="285"/>
    </location>
</feature>
<dbReference type="EMBL" id="DYWQ01000047">
    <property type="protein sequence ID" value="HJF44721.1"/>
    <property type="molecule type" value="Genomic_DNA"/>
</dbReference>
<keyword evidence="1" id="KW-1133">Transmembrane helix</keyword>
<comment type="caution">
    <text evidence="2">The sequence shown here is derived from an EMBL/GenBank/DDBJ whole genome shotgun (WGS) entry which is preliminary data.</text>
</comment>
<sequence>MDKLERRQAADDEMGEAVYVLPADELDRPSAVSGLSLRARAAIAVALVVVALVSGFPLREHFSAPETYADTIVTIDEKKANVLGLVASSTALSAAITAIPDDAGTPVAEKLMEVSGDLGIVLSVLYLEKYLLTIFGLAAFGILVPAASALLAAAVLLAGRIPWDGALARLAAKLVALALVILVTIPASVAVTRMVDDTYTDSVAPVEEVAETQPDERSEEGGSPLDFVLNLPNMVADGLTSITDGVLDQVNALIEWLAVMIVTSCVIPVIVLLFFLWVANAILGIDVSAPMGALRGRARRLVPARRGR</sequence>
<dbReference type="AlphaFoldDB" id="A0A921GEC8"/>
<evidence type="ECO:0000256" key="1">
    <source>
        <dbReference type="SAM" id="Phobius"/>
    </source>
</evidence>
<accession>A0A921GEC8</accession>
<feature type="transmembrane region" description="Helical" evidence="1">
    <location>
        <begin position="170"/>
        <end position="191"/>
    </location>
</feature>
<feature type="transmembrane region" description="Helical" evidence="1">
    <location>
        <begin position="37"/>
        <end position="58"/>
    </location>
</feature>
<protein>
    <submittedName>
        <fullName evidence="2">Uncharacterized protein</fullName>
    </submittedName>
</protein>
<gene>
    <name evidence="2" type="ORF">K8U72_02905</name>
</gene>